<protein>
    <recommendedName>
        <fullName evidence="7">Lipopolysaccharide assembly protein A domain-containing protein</fullName>
    </recommendedName>
</protein>
<feature type="transmembrane region" description="Helical" evidence="6">
    <location>
        <begin position="7"/>
        <end position="25"/>
    </location>
</feature>
<accession>A0A0R2NNR3</accession>
<evidence type="ECO:0000256" key="4">
    <source>
        <dbReference type="ARBA" id="ARBA00023136"/>
    </source>
</evidence>
<name>A0A0R2NNR3_9LACO</name>
<dbReference type="GO" id="GO:0005886">
    <property type="term" value="C:plasma membrane"/>
    <property type="evidence" value="ECO:0007669"/>
    <property type="project" value="InterPro"/>
</dbReference>
<sequence>MKNQWRLVSALVIVLVIVVFAILNVEPVRVNFGIAAVHWPLILVIVITLILGVVIAVLMATVNSAKERNEHEKALADAQAKIDKLTAENKSLTLRLNNKGKQNRDSAAAATAPVASSK</sequence>
<evidence type="ECO:0000256" key="2">
    <source>
        <dbReference type="ARBA" id="ARBA00022692"/>
    </source>
</evidence>
<keyword evidence="3 6" id="KW-1133">Transmembrane helix</keyword>
<dbReference type="Proteomes" id="UP000050920">
    <property type="component" value="Unassembled WGS sequence"/>
</dbReference>
<dbReference type="RefSeq" id="WP_024624638.1">
    <property type="nucleotide sequence ID" value="NZ_AYGX02000081.1"/>
</dbReference>
<keyword evidence="2 6" id="KW-0812">Transmembrane</keyword>
<keyword evidence="4 6" id="KW-0472">Membrane</keyword>
<evidence type="ECO:0000256" key="3">
    <source>
        <dbReference type="ARBA" id="ARBA00022989"/>
    </source>
</evidence>
<dbReference type="Pfam" id="PF06305">
    <property type="entry name" value="LapA_dom"/>
    <property type="match status" value="1"/>
</dbReference>
<evidence type="ECO:0000313" key="9">
    <source>
        <dbReference type="Proteomes" id="UP000050920"/>
    </source>
</evidence>
<keyword evidence="9" id="KW-1185">Reference proteome</keyword>
<dbReference type="PANTHER" id="PTHR41335">
    <property type="entry name" value="MEMBRANE PROTEIN-RELATED"/>
    <property type="match status" value="1"/>
</dbReference>
<evidence type="ECO:0000256" key="5">
    <source>
        <dbReference type="SAM" id="MobiDB-lite"/>
    </source>
</evidence>
<dbReference type="PANTHER" id="PTHR41335:SF1">
    <property type="entry name" value="MEMBRANE PROTEIN"/>
    <property type="match status" value="1"/>
</dbReference>
<feature type="transmembrane region" description="Helical" evidence="6">
    <location>
        <begin position="37"/>
        <end position="60"/>
    </location>
</feature>
<evidence type="ECO:0000259" key="7">
    <source>
        <dbReference type="Pfam" id="PF06305"/>
    </source>
</evidence>
<gene>
    <name evidence="8" type="ORF">DY78_GL000085</name>
</gene>
<evidence type="ECO:0000256" key="1">
    <source>
        <dbReference type="ARBA" id="ARBA00022475"/>
    </source>
</evidence>
<evidence type="ECO:0000256" key="6">
    <source>
        <dbReference type="SAM" id="Phobius"/>
    </source>
</evidence>
<dbReference type="AlphaFoldDB" id="A0A0R2NNR3"/>
<dbReference type="InterPro" id="IPR010445">
    <property type="entry name" value="LapA_dom"/>
</dbReference>
<comment type="caution">
    <text evidence="8">The sequence shown here is derived from an EMBL/GenBank/DDBJ whole genome shotgun (WGS) entry which is preliminary data.</text>
</comment>
<feature type="compositionally biased region" description="Low complexity" evidence="5">
    <location>
        <begin position="106"/>
        <end position="118"/>
    </location>
</feature>
<proteinExistence type="predicted"/>
<reference evidence="8 9" key="1">
    <citation type="journal article" date="2015" name="Genome Announc.">
        <title>Expanding the biotechnology potential of lactobacilli through comparative genomics of 213 strains and associated genera.</title>
        <authorList>
            <person name="Sun Z."/>
            <person name="Harris H.M."/>
            <person name="McCann A."/>
            <person name="Guo C."/>
            <person name="Argimon S."/>
            <person name="Zhang W."/>
            <person name="Yang X."/>
            <person name="Jeffery I.B."/>
            <person name="Cooney J.C."/>
            <person name="Kagawa T.F."/>
            <person name="Liu W."/>
            <person name="Song Y."/>
            <person name="Salvetti E."/>
            <person name="Wrobel A."/>
            <person name="Rasinkangas P."/>
            <person name="Parkhill J."/>
            <person name="Rea M.C."/>
            <person name="O'Sullivan O."/>
            <person name="Ritari J."/>
            <person name="Douillard F.P."/>
            <person name="Paul Ross R."/>
            <person name="Yang R."/>
            <person name="Briner A.E."/>
            <person name="Felis G.E."/>
            <person name="de Vos W.M."/>
            <person name="Barrangou R."/>
            <person name="Klaenhammer T.R."/>
            <person name="Caufield P.W."/>
            <person name="Cui Y."/>
            <person name="Zhang H."/>
            <person name="O'Toole P.W."/>
        </authorList>
    </citation>
    <scope>NUCLEOTIDE SEQUENCE [LARGE SCALE GENOMIC DNA]</scope>
    <source>
        <strain evidence="8 9">DSM 21115</strain>
    </source>
</reference>
<feature type="region of interest" description="Disordered" evidence="5">
    <location>
        <begin position="97"/>
        <end position="118"/>
    </location>
</feature>
<evidence type="ECO:0000313" key="8">
    <source>
        <dbReference type="EMBL" id="KRO27335.1"/>
    </source>
</evidence>
<feature type="domain" description="Lipopolysaccharide assembly protein A" evidence="7">
    <location>
        <begin position="24"/>
        <end position="88"/>
    </location>
</feature>
<organism evidence="8 9">
    <name type="scientific">Lactiplantibacillus fabifermentans DSM 21115</name>
    <dbReference type="NCBI Taxonomy" id="1413187"/>
    <lineage>
        <taxon>Bacteria</taxon>
        <taxon>Bacillati</taxon>
        <taxon>Bacillota</taxon>
        <taxon>Bacilli</taxon>
        <taxon>Lactobacillales</taxon>
        <taxon>Lactobacillaceae</taxon>
        <taxon>Lactiplantibacillus</taxon>
    </lineage>
</organism>
<dbReference type="EMBL" id="AYGX02000081">
    <property type="protein sequence ID" value="KRO27335.1"/>
    <property type="molecule type" value="Genomic_DNA"/>
</dbReference>
<keyword evidence="1" id="KW-1003">Cell membrane</keyword>